<name>A0AA47N7L1_MERPO</name>
<feature type="region of interest" description="Disordered" evidence="1">
    <location>
        <begin position="527"/>
        <end position="559"/>
    </location>
</feature>
<feature type="compositionally biased region" description="Polar residues" evidence="1">
    <location>
        <begin position="365"/>
        <end position="375"/>
    </location>
</feature>
<dbReference type="CDD" id="cd00167">
    <property type="entry name" value="SANT"/>
    <property type="match status" value="1"/>
</dbReference>
<dbReference type="PROSITE" id="PS50090">
    <property type="entry name" value="MYB_LIKE"/>
    <property type="match status" value="1"/>
</dbReference>
<dbReference type="PANTHER" id="PTHR16124">
    <property type="entry name" value="MIS18-BINDING PROTEIN 1"/>
    <property type="match status" value="1"/>
</dbReference>
<keyword evidence="5" id="KW-1185">Reference proteome</keyword>
<dbReference type="InterPro" id="IPR009057">
    <property type="entry name" value="Homeodomain-like_sf"/>
</dbReference>
<feature type="chain" id="PRO_5041290657" evidence="2">
    <location>
        <begin position="23"/>
        <end position="624"/>
    </location>
</feature>
<dbReference type="Proteomes" id="UP001174136">
    <property type="component" value="Unassembled WGS sequence"/>
</dbReference>
<evidence type="ECO:0000313" key="5">
    <source>
        <dbReference type="Proteomes" id="UP001174136"/>
    </source>
</evidence>
<keyword evidence="2" id="KW-0732">Signal</keyword>
<accession>A0AA47N7L1</accession>
<feature type="compositionally biased region" description="Basic residues" evidence="1">
    <location>
        <begin position="437"/>
        <end position="450"/>
    </location>
</feature>
<feature type="region of interest" description="Disordered" evidence="1">
    <location>
        <begin position="303"/>
        <end position="489"/>
    </location>
</feature>
<evidence type="ECO:0000259" key="3">
    <source>
        <dbReference type="PROSITE" id="PS50090"/>
    </source>
</evidence>
<feature type="compositionally biased region" description="Polar residues" evidence="1">
    <location>
        <begin position="422"/>
        <end position="433"/>
    </location>
</feature>
<dbReference type="PANTHER" id="PTHR16124:SF3">
    <property type="entry name" value="MIS18-BINDING PROTEIN 1"/>
    <property type="match status" value="1"/>
</dbReference>
<feature type="compositionally biased region" description="Basic residues" evidence="1">
    <location>
        <begin position="409"/>
        <end position="419"/>
    </location>
</feature>
<feature type="region of interest" description="Disordered" evidence="1">
    <location>
        <begin position="106"/>
        <end position="125"/>
    </location>
</feature>
<evidence type="ECO:0000256" key="1">
    <source>
        <dbReference type="SAM" id="MobiDB-lite"/>
    </source>
</evidence>
<dbReference type="Gene3D" id="1.10.10.60">
    <property type="entry name" value="Homeodomain-like"/>
    <property type="match status" value="1"/>
</dbReference>
<proteinExistence type="predicted"/>
<sequence length="624" mass="69993">MVFKLLMSENVLLIVLHRGSCAKSISPGHRVPSQKSSTSTAFDQEEIEYLPEREFPPNRFRSEDADDLFESSRKDEAPFPAPRPQMVLVEDPLVIHSPHLFFHKKHKSHFKPNPAPLEKSQPEQGSGYKLEQWTIKFHQQGLFVDGIRTLDNIPWHSTTIVERISNCVLKTLSGRTYTLIGKMIMDDDSTASCPPPTSNVSCFGMKTSRSGRVIKQPLEFWKGGRVSVDANMNVTIHDAYETTVCMTQSKKTDTVIASQLPKQHDGVFQVCSEAPQHSERTGMPVVDHKPSVLQRKVKTLSCNRKAKTHELPNDQIHSPEKDLLSNANSSLEEEPRRSKRQRLVSEAALQSVPRRREAPKRRSNSEGPESRNSGNAELPRKRNIPASKEPAVAHSSASSSDEDVPVRRTGSRKVHRKGMHQSVLNDSDDSWTVSGKDKKRSATGKAKSKGRPPPPAPASAPAQASKRGAQSTAPKRGVQQEEDEENWTEAELVRLKETVASFPKHMGSYWVNVARKVGTRSPEECQHMFQGSAKAPRKKAMASKKKEKEESTANQEPPKITARVGTLKRKQQVRQFIEAMPKEDHDDIFTSAAMQNRHFFGQHATRAKHHHATTAVAQPIYRHR</sequence>
<comment type="caution">
    <text evidence="4">The sequence shown here is derived from an EMBL/GenBank/DDBJ whole genome shotgun (WGS) entry which is preliminary data.</text>
</comment>
<organism evidence="4 5">
    <name type="scientific">Merluccius polli</name>
    <name type="common">Benguela hake</name>
    <name type="synonym">Merluccius cadenati</name>
    <dbReference type="NCBI Taxonomy" id="89951"/>
    <lineage>
        <taxon>Eukaryota</taxon>
        <taxon>Metazoa</taxon>
        <taxon>Chordata</taxon>
        <taxon>Craniata</taxon>
        <taxon>Vertebrata</taxon>
        <taxon>Euteleostomi</taxon>
        <taxon>Actinopterygii</taxon>
        <taxon>Neopterygii</taxon>
        <taxon>Teleostei</taxon>
        <taxon>Neoteleostei</taxon>
        <taxon>Acanthomorphata</taxon>
        <taxon>Zeiogadaria</taxon>
        <taxon>Gadariae</taxon>
        <taxon>Gadiformes</taxon>
        <taxon>Gadoidei</taxon>
        <taxon>Merlucciidae</taxon>
        <taxon>Merluccius</taxon>
    </lineage>
</organism>
<dbReference type="Pfam" id="PF09133">
    <property type="entry name" value="SANTA"/>
    <property type="match status" value="1"/>
</dbReference>
<dbReference type="SUPFAM" id="SSF46689">
    <property type="entry name" value="Homeodomain-like"/>
    <property type="match status" value="1"/>
</dbReference>
<feature type="compositionally biased region" description="Basic and acidic residues" evidence="1">
    <location>
        <begin position="308"/>
        <end position="323"/>
    </location>
</feature>
<dbReference type="InterPro" id="IPR039110">
    <property type="entry name" value="KNL2-like"/>
</dbReference>
<evidence type="ECO:0000313" key="4">
    <source>
        <dbReference type="EMBL" id="KAK0153041.1"/>
    </source>
</evidence>
<feature type="compositionally biased region" description="Polar residues" evidence="1">
    <location>
        <begin position="33"/>
        <end position="42"/>
    </location>
</feature>
<dbReference type="AlphaFoldDB" id="A0AA47N7L1"/>
<dbReference type="EMBL" id="JAOPHQ010000871">
    <property type="protein sequence ID" value="KAK0153041.1"/>
    <property type="molecule type" value="Genomic_DNA"/>
</dbReference>
<dbReference type="InterPro" id="IPR001005">
    <property type="entry name" value="SANT/Myb"/>
</dbReference>
<protein>
    <submittedName>
        <fullName evidence="4">Mis18-binding protein 1</fullName>
    </submittedName>
</protein>
<gene>
    <name evidence="4" type="primary">MIS18BP1</name>
    <name evidence="4" type="ORF">N1851_005278</name>
</gene>
<dbReference type="InterPro" id="IPR015216">
    <property type="entry name" value="SANTA"/>
</dbReference>
<reference evidence="4" key="1">
    <citation type="journal article" date="2023" name="Front. Mar. Sci.">
        <title>A new Merluccius polli reference genome to investigate the effects of global change in West African waters.</title>
        <authorList>
            <person name="Mateo J.L."/>
            <person name="Blanco-Fernandez C."/>
            <person name="Garcia-Vazquez E."/>
            <person name="Machado-Schiaffino G."/>
        </authorList>
    </citation>
    <scope>NUCLEOTIDE SEQUENCE</scope>
    <source>
        <strain evidence="4">C29</strain>
        <tissue evidence="4">Fin</tissue>
    </source>
</reference>
<feature type="signal peptide" evidence="2">
    <location>
        <begin position="1"/>
        <end position="22"/>
    </location>
</feature>
<evidence type="ECO:0000256" key="2">
    <source>
        <dbReference type="SAM" id="SignalP"/>
    </source>
</evidence>
<feature type="region of interest" description="Disordered" evidence="1">
    <location>
        <begin position="23"/>
        <end position="43"/>
    </location>
</feature>
<feature type="domain" description="Myb-like" evidence="3">
    <location>
        <begin position="479"/>
        <end position="533"/>
    </location>
</feature>
<dbReference type="GO" id="GO:0000775">
    <property type="term" value="C:chromosome, centromeric region"/>
    <property type="evidence" value="ECO:0007669"/>
    <property type="project" value="TreeGrafter"/>
</dbReference>